<dbReference type="AlphaFoldDB" id="A0A2S0M9D9"/>
<organism evidence="2 3">
    <name type="scientific">Megasphaera elsdenii</name>
    <dbReference type="NCBI Taxonomy" id="907"/>
    <lineage>
        <taxon>Bacteria</taxon>
        <taxon>Bacillati</taxon>
        <taxon>Bacillota</taxon>
        <taxon>Negativicutes</taxon>
        <taxon>Veillonellales</taxon>
        <taxon>Veillonellaceae</taxon>
        <taxon>Megasphaera</taxon>
    </lineage>
</organism>
<gene>
    <name evidence="2" type="ORF">C6Y28_10875</name>
</gene>
<dbReference type="RefSeq" id="WP_027894575.1">
    <property type="nucleotide sequence ID" value="NZ_CP027569.1"/>
</dbReference>
<proteinExistence type="predicted"/>
<dbReference type="InterPro" id="IPR030934">
    <property type="entry name" value="Intein_C"/>
</dbReference>
<evidence type="ECO:0000313" key="2">
    <source>
        <dbReference type="EMBL" id="AVO28090.1"/>
    </source>
</evidence>
<protein>
    <recommendedName>
        <fullName evidence="4">Hint domain-containing protein</fullName>
    </recommendedName>
</protein>
<evidence type="ECO:0000256" key="1">
    <source>
        <dbReference type="SAM" id="MobiDB-lite"/>
    </source>
</evidence>
<dbReference type="Proteomes" id="UP000238358">
    <property type="component" value="Chromosome"/>
</dbReference>
<dbReference type="Gene3D" id="2.170.16.10">
    <property type="entry name" value="Hedgehog/Intein (Hint) domain"/>
    <property type="match status" value="1"/>
</dbReference>
<dbReference type="SUPFAM" id="SSF51294">
    <property type="entry name" value="Hedgehog/intein (Hint) domain"/>
    <property type="match status" value="1"/>
</dbReference>
<dbReference type="EMBL" id="CP027569">
    <property type="protein sequence ID" value="AVO28090.1"/>
    <property type="molecule type" value="Genomic_DNA"/>
</dbReference>
<dbReference type="NCBIfam" id="TIGR01443">
    <property type="entry name" value="intein_Cterm"/>
    <property type="match status" value="1"/>
</dbReference>
<dbReference type="OrthoDB" id="1625431at2"/>
<name>A0A2S0M9D9_MEGEL</name>
<reference evidence="2 3" key="1">
    <citation type="journal article" date="2018" name="Genome Announc.">
        <title>Complete genomes of two Megasphaera elsdenii strains, NCIMB 702410 and ATCC 25940.</title>
        <authorList>
            <person name="Hatmaker E.A."/>
            <person name="O'Dell K."/>
            <person name="Riley L.A."/>
            <person name="Klingeman D.M."/>
            <person name="Guss A.M."/>
        </authorList>
    </citation>
    <scope>NUCLEOTIDE SEQUENCE [LARGE SCALE GENOMIC DNA]</scope>
    <source>
        <strain evidence="2 3">NCIMB702410</strain>
    </source>
</reference>
<evidence type="ECO:0008006" key="4">
    <source>
        <dbReference type="Google" id="ProtNLM"/>
    </source>
</evidence>
<accession>A0A2S0M9D9</accession>
<sequence length="374" mass="39586">MGKKSKSSSSSQTYTPSPEERALQQQALEYSKYVMPNAKRLNDSAANILYDSLGDTKVDYNDLMTNAMDQIKWGQQGLRGLAQGQIPAAYQDAMEASIKKGVQGSMGNLLQDMGARGVVNSSVMDTGLKGISDSASDAMAQNWQNTVSQLANIYGQNIDAAGQPIATAAAAQEGAQQPALNLWNASLGLNGATTGALSSLAGKGTTTTTQKTSGGGLFGGILTGLASNAGAIFCFAPETKVKLADGSEVPITDVKVGDKVLCPHEDGTESEETVLHTMEPHYSDVWNLVCKDGVDTHYVMATLTQPLLTEDKGFVEISDMTLGANLKGRGKIVNMVYAGERKVYDLHVSGDNNYYADGFIAKGGSTDNWVKEDN</sequence>
<evidence type="ECO:0000313" key="3">
    <source>
        <dbReference type="Proteomes" id="UP000238358"/>
    </source>
</evidence>
<feature type="region of interest" description="Disordered" evidence="1">
    <location>
        <begin position="1"/>
        <end position="22"/>
    </location>
</feature>
<dbReference type="InterPro" id="IPR036844">
    <property type="entry name" value="Hint_dom_sf"/>
</dbReference>
<dbReference type="CDD" id="cd00081">
    <property type="entry name" value="Hint"/>
    <property type="match status" value="1"/>
</dbReference>